<feature type="compositionally biased region" description="Pro residues" evidence="2">
    <location>
        <begin position="430"/>
        <end position="439"/>
    </location>
</feature>
<dbReference type="GO" id="GO:0007034">
    <property type="term" value="P:vacuolar transport"/>
    <property type="evidence" value="ECO:0007669"/>
    <property type="project" value="UniProtKB-ARBA"/>
</dbReference>
<dbReference type="CDD" id="cd16980">
    <property type="entry name" value="VHS_Lsb5"/>
    <property type="match status" value="1"/>
</dbReference>
<proteinExistence type="predicted"/>
<dbReference type="SUPFAM" id="SSF89009">
    <property type="entry name" value="GAT-like domain"/>
    <property type="match status" value="1"/>
</dbReference>
<dbReference type="InterPro" id="IPR045007">
    <property type="entry name" value="LSB5"/>
</dbReference>
<dbReference type="CDD" id="cd14232">
    <property type="entry name" value="GAT_LSB5"/>
    <property type="match status" value="1"/>
</dbReference>
<evidence type="ECO:0000313" key="5">
    <source>
        <dbReference type="Proteomes" id="UP000075230"/>
    </source>
</evidence>
<accession>A0A146FPX2</accession>
<comment type="subunit">
    <text evidence="1">Component of the ESCRT-0 complex composed of HSE1 and VPS27.</text>
</comment>
<dbReference type="PANTHER" id="PTHR47789:SF1">
    <property type="entry name" value="LAS SEVENTEEN-BINDING PROTEIN 5"/>
    <property type="match status" value="1"/>
</dbReference>
<dbReference type="Gene3D" id="1.25.40.90">
    <property type="match status" value="1"/>
</dbReference>
<reference evidence="4 5" key="1">
    <citation type="journal article" date="2016" name="DNA Res.">
        <title>Genome sequence of Aspergillus luchuensis NBRC 4314.</title>
        <authorList>
            <person name="Yamada O."/>
            <person name="Machida M."/>
            <person name="Hosoyama A."/>
            <person name="Goto M."/>
            <person name="Takahashi T."/>
            <person name="Futagami T."/>
            <person name="Yamagata Y."/>
            <person name="Takeuchi M."/>
            <person name="Kobayashi T."/>
            <person name="Koike H."/>
            <person name="Abe K."/>
            <person name="Asai K."/>
            <person name="Arita M."/>
            <person name="Fujita N."/>
            <person name="Fukuda K."/>
            <person name="Higa K."/>
            <person name="Horikawa H."/>
            <person name="Ishikawa T."/>
            <person name="Jinno K."/>
            <person name="Kato Y."/>
            <person name="Kirimura K."/>
            <person name="Mizutani O."/>
            <person name="Nakasone K."/>
            <person name="Sano M."/>
            <person name="Shiraishi Y."/>
            <person name="Tsukahara M."/>
            <person name="Gomi K."/>
        </authorList>
    </citation>
    <scope>NUCLEOTIDE SEQUENCE [LARGE SCALE GENOMIC DNA]</scope>
    <source>
        <strain evidence="4 5">RIB 2604</strain>
    </source>
</reference>
<dbReference type="Proteomes" id="UP000075230">
    <property type="component" value="Unassembled WGS sequence"/>
</dbReference>
<dbReference type="Gene3D" id="1.20.58.160">
    <property type="match status" value="1"/>
</dbReference>
<dbReference type="InterPro" id="IPR044103">
    <property type="entry name" value="GAT_LSB5"/>
</dbReference>
<dbReference type="PANTHER" id="PTHR47789">
    <property type="entry name" value="LAS SEVENTEEN-BINDING PROTEIN 5"/>
    <property type="match status" value="1"/>
</dbReference>
<gene>
    <name evidence="4" type="ORF">RIB2604_02500390</name>
</gene>
<dbReference type="AlphaFoldDB" id="A0A146FPX2"/>
<dbReference type="EMBL" id="BCWF01000024">
    <property type="protein sequence ID" value="GAT27964.1"/>
    <property type="molecule type" value="Genomic_DNA"/>
</dbReference>
<dbReference type="GO" id="GO:0007015">
    <property type="term" value="P:actin filament organization"/>
    <property type="evidence" value="ECO:0007669"/>
    <property type="project" value="InterPro"/>
</dbReference>
<dbReference type="GO" id="GO:0006897">
    <property type="term" value="P:endocytosis"/>
    <property type="evidence" value="ECO:0007669"/>
    <property type="project" value="InterPro"/>
</dbReference>
<dbReference type="GO" id="GO:0035091">
    <property type="term" value="F:phosphatidylinositol binding"/>
    <property type="evidence" value="ECO:0007669"/>
    <property type="project" value="InterPro"/>
</dbReference>
<feature type="compositionally biased region" description="Low complexity" evidence="2">
    <location>
        <begin position="440"/>
        <end position="449"/>
    </location>
</feature>
<evidence type="ECO:0000259" key="3">
    <source>
        <dbReference type="PROSITE" id="PS50179"/>
    </source>
</evidence>
<organism evidence="4 5">
    <name type="scientific">Aspergillus kawachii</name>
    <name type="common">White koji mold</name>
    <name type="synonym">Aspergillus awamori var. kawachi</name>
    <dbReference type="NCBI Taxonomy" id="1069201"/>
    <lineage>
        <taxon>Eukaryota</taxon>
        <taxon>Fungi</taxon>
        <taxon>Dikarya</taxon>
        <taxon>Ascomycota</taxon>
        <taxon>Pezizomycotina</taxon>
        <taxon>Eurotiomycetes</taxon>
        <taxon>Eurotiomycetidae</taxon>
        <taxon>Eurotiales</taxon>
        <taxon>Aspergillaceae</taxon>
        <taxon>Aspergillus</taxon>
        <taxon>Aspergillus subgen. Circumdati</taxon>
    </lineage>
</organism>
<dbReference type="VEuPathDB" id="FungiDB:ASPFODRAFT_57308"/>
<dbReference type="InterPro" id="IPR002014">
    <property type="entry name" value="VHS_dom"/>
</dbReference>
<feature type="compositionally biased region" description="Basic and acidic residues" evidence="2">
    <location>
        <begin position="289"/>
        <end position="301"/>
    </location>
</feature>
<dbReference type="GO" id="GO:0030479">
    <property type="term" value="C:actin cortical patch"/>
    <property type="evidence" value="ECO:0007669"/>
    <property type="project" value="TreeGrafter"/>
</dbReference>
<dbReference type="PROSITE" id="PS50179">
    <property type="entry name" value="VHS"/>
    <property type="match status" value="1"/>
</dbReference>
<dbReference type="InterPro" id="IPR008942">
    <property type="entry name" value="ENTH_VHS"/>
</dbReference>
<sequence length="487" mass="53854">MKKPGIGVGHGGAPGANQANQALSRKVPPHLSQLGQARGAVTRSGWNQHRMTLEAPVQSFVSCSCCSSNGSNAAGLRDQFTAEWSANAKLLLLVHQKPYSAVTVQIEVLTSEQYEVEDSSGIVDLIEAIRIQASGPTEASRALRKKLKYGNLHRQLRALTILDFLIQNTGDRFLREFADEPLLERLRIAATDPVSDPLVKEKCKQLFGQWAASYKNTPGMERVTGLYRQLPKRKQPATQAKAKVLRDAGQSDEPTMGHTVSVSAGNGPATVLSGPKHKHTSSKSSLSSFRKEKKEKKTLSRSFNLEKEKPEMLQTLASASVASTNLLNALKLVNRETHRVSEDAEVLNRFETCKTLRRQILRYIQHVESEEFLGSLIHANEELVTSLMAFEVLDKSVDYDSDSDQDVLETGWTPDRDDLPDSFAGLVVNPPKPPRPPRPLSISVPSSSRKVYNDSESETEDDDDEDNPFGDRNAIRTPGIEKHEPTW</sequence>
<name>A0A146FPX2_ASPKA</name>
<reference evidence="5" key="2">
    <citation type="submission" date="2016-02" db="EMBL/GenBank/DDBJ databases">
        <title>Genome sequencing of Aspergillus luchuensis NBRC 4314.</title>
        <authorList>
            <person name="Yamada O."/>
        </authorList>
    </citation>
    <scope>NUCLEOTIDE SEQUENCE [LARGE SCALE GENOMIC DNA]</scope>
    <source>
        <strain evidence="5">RIB 2604</strain>
    </source>
</reference>
<dbReference type="SMART" id="SM00288">
    <property type="entry name" value="VHS"/>
    <property type="match status" value="1"/>
</dbReference>
<dbReference type="SUPFAM" id="SSF48464">
    <property type="entry name" value="ENTH/VHS domain"/>
    <property type="match status" value="1"/>
</dbReference>
<evidence type="ECO:0000313" key="4">
    <source>
        <dbReference type="EMBL" id="GAT27964.1"/>
    </source>
</evidence>
<evidence type="ECO:0000256" key="1">
    <source>
        <dbReference type="ARBA" id="ARBA00011446"/>
    </source>
</evidence>
<protein>
    <submittedName>
        <fullName evidence="4">VHS domain protein</fullName>
    </submittedName>
</protein>
<dbReference type="Pfam" id="PF00790">
    <property type="entry name" value="VHS"/>
    <property type="match status" value="1"/>
</dbReference>
<dbReference type="GO" id="GO:0051666">
    <property type="term" value="P:actin cortical patch localization"/>
    <property type="evidence" value="ECO:0007669"/>
    <property type="project" value="TreeGrafter"/>
</dbReference>
<dbReference type="GO" id="GO:0043130">
    <property type="term" value="F:ubiquitin binding"/>
    <property type="evidence" value="ECO:0007669"/>
    <property type="project" value="InterPro"/>
</dbReference>
<feature type="domain" description="VHS" evidence="3">
    <location>
        <begin position="109"/>
        <end position="233"/>
    </location>
</feature>
<comment type="caution">
    <text evidence="4">The sequence shown here is derived from an EMBL/GenBank/DDBJ whole genome shotgun (WGS) entry which is preliminary data.</text>
</comment>
<evidence type="ECO:0000256" key="2">
    <source>
        <dbReference type="SAM" id="MobiDB-lite"/>
    </source>
</evidence>
<feature type="compositionally biased region" description="Acidic residues" evidence="2">
    <location>
        <begin position="455"/>
        <end position="468"/>
    </location>
</feature>
<dbReference type="InterPro" id="IPR038425">
    <property type="entry name" value="GAT_sf"/>
</dbReference>
<feature type="region of interest" description="Disordered" evidence="2">
    <location>
        <begin position="428"/>
        <end position="487"/>
    </location>
</feature>
<feature type="region of interest" description="Disordered" evidence="2">
    <location>
        <begin position="246"/>
        <end position="301"/>
    </location>
</feature>